<evidence type="ECO:0000259" key="4">
    <source>
        <dbReference type="PROSITE" id="PS01124"/>
    </source>
</evidence>
<comment type="caution">
    <text evidence="5">The sequence shown here is derived from an EMBL/GenBank/DDBJ whole genome shotgun (WGS) entry which is preliminary data.</text>
</comment>
<dbReference type="GO" id="GO:0000976">
    <property type="term" value="F:transcription cis-regulatory region binding"/>
    <property type="evidence" value="ECO:0007669"/>
    <property type="project" value="TreeGrafter"/>
</dbReference>
<evidence type="ECO:0000313" key="5">
    <source>
        <dbReference type="EMBL" id="CAG4885167.1"/>
    </source>
</evidence>
<dbReference type="GO" id="GO:0005829">
    <property type="term" value="C:cytosol"/>
    <property type="evidence" value="ECO:0007669"/>
    <property type="project" value="TreeGrafter"/>
</dbReference>
<dbReference type="SMART" id="SM00342">
    <property type="entry name" value="HTH_ARAC"/>
    <property type="match status" value="1"/>
</dbReference>
<dbReference type="AlphaFoldDB" id="A0A916J8K6"/>
<dbReference type="InterPro" id="IPR032687">
    <property type="entry name" value="AraC-type_N"/>
</dbReference>
<dbReference type="Pfam" id="PF12625">
    <property type="entry name" value="Arabinose_bd"/>
    <property type="match status" value="1"/>
</dbReference>
<dbReference type="InterPro" id="IPR009057">
    <property type="entry name" value="Homeodomain-like_sf"/>
</dbReference>
<dbReference type="PANTHER" id="PTHR47894">
    <property type="entry name" value="HTH-TYPE TRANSCRIPTIONAL REGULATOR GADX"/>
    <property type="match status" value="1"/>
</dbReference>
<gene>
    <name evidence="5" type="ORF">GTOL_13050</name>
</gene>
<dbReference type="InterPro" id="IPR018060">
    <property type="entry name" value="HTH_AraC"/>
</dbReference>
<dbReference type="Pfam" id="PF12833">
    <property type="entry name" value="HTH_18"/>
    <property type="match status" value="1"/>
</dbReference>
<protein>
    <submittedName>
        <fullName evidence="5">DNA-binding domain-containing protein</fullName>
    </submittedName>
</protein>
<keyword evidence="1" id="KW-0805">Transcription regulation</keyword>
<proteinExistence type="predicted"/>
<keyword evidence="6" id="KW-1185">Reference proteome</keyword>
<reference evidence="5" key="1">
    <citation type="submission" date="2021-04" db="EMBL/GenBank/DDBJ databases">
        <authorList>
            <person name="Hornung B."/>
        </authorList>
    </citation>
    <scope>NUCLEOTIDE SEQUENCE</scope>
    <source>
        <strain evidence="5">G5G6</strain>
    </source>
</reference>
<dbReference type="PROSITE" id="PS01124">
    <property type="entry name" value="HTH_ARAC_FAMILY_2"/>
    <property type="match status" value="1"/>
</dbReference>
<accession>A0A916J8K6</accession>
<dbReference type="Proteomes" id="UP000742786">
    <property type="component" value="Unassembled WGS sequence"/>
</dbReference>
<evidence type="ECO:0000313" key="6">
    <source>
        <dbReference type="Proteomes" id="UP000742786"/>
    </source>
</evidence>
<dbReference type="GO" id="GO:0003700">
    <property type="term" value="F:DNA-binding transcription factor activity"/>
    <property type="evidence" value="ECO:0007669"/>
    <property type="project" value="InterPro"/>
</dbReference>
<dbReference type="SUPFAM" id="SSF46689">
    <property type="entry name" value="Homeodomain-like"/>
    <property type="match status" value="1"/>
</dbReference>
<keyword evidence="3" id="KW-0804">Transcription</keyword>
<dbReference type="Gene3D" id="1.10.10.60">
    <property type="entry name" value="Homeodomain-like"/>
    <property type="match status" value="1"/>
</dbReference>
<organism evidence="5 6">
    <name type="scientific">Georgfuchsia toluolica</name>
    <dbReference type="NCBI Taxonomy" id="424218"/>
    <lineage>
        <taxon>Bacteria</taxon>
        <taxon>Pseudomonadati</taxon>
        <taxon>Pseudomonadota</taxon>
        <taxon>Betaproteobacteria</taxon>
        <taxon>Nitrosomonadales</taxon>
        <taxon>Sterolibacteriaceae</taxon>
        <taxon>Georgfuchsia</taxon>
    </lineage>
</organism>
<dbReference type="PANTHER" id="PTHR47894:SF1">
    <property type="entry name" value="HTH-TYPE TRANSCRIPTIONAL REGULATOR VQSM"/>
    <property type="match status" value="1"/>
</dbReference>
<evidence type="ECO:0000256" key="1">
    <source>
        <dbReference type="ARBA" id="ARBA00023015"/>
    </source>
</evidence>
<sequence>MNTPPRLRSRATVGIGFVTGMLSGLARTRRSPDKILQDVGIAKSLLRDPTVRIALPRYAALYRRISESLQDEGFALFSHSLRPGSFEFLCRAVISATDLNEALQRAARFLGVLLDDLQIEIRTEDNSALLVIRQTRPLPVSEGGRVFAFEWLLRLLHGLCAWLIARPLAIDSVAFPYPRPAHADDYARIFSPYCDFDAQQLVARFAREYLALPLRRDEAALTAYLKEAPASITTIYQGDRSLTLQVRGALRAALPKNRTLPDLARAMFVSPRTLHRHLEEEGTSFRTIRDGLRRELAIEWLTKSDIPLQQIATGLGFSDAAAFYRAFSTWTGEGPRSYRQRTRQ</sequence>
<keyword evidence="2 5" id="KW-0238">DNA-binding</keyword>
<name>A0A916J8K6_9PROT</name>
<evidence type="ECO:0000256" key="3">
    <source>
        <dbReference type="ARBA" id="ARBA00023163"/>
    </source>
</evidence>
<dbReference type="EMBL" id="CAJQUM010000001">
    <property type="protein sequence ID" value="CAG4885167.1"/>
    <property type="molecule type" value="Genomic_DNA"/>
</dbReference>
<evidence type="ECO:0000256" key="2">
    <source>
        <dbReference type="ARBA" id="ARBA00023125"/>
    </source>
</evidence>
<feature type="domain" description="HTH araC/xylS-type" evidence="4">
    <location>
        <begin position="244"/>
        <end position="341"/>
    </location>
</feature>